<name>A0A0B8ZZR1_9SPHN</name>
<proteinExistence type="predicted"/>
<protein>
    <submittedName>
        <fullName evidence="1">Uncharacterized protein</fullName>
    </submittedName>
</protein>
<sequence>MGAVASACGQDRANKLVLAQDCASNISTCRRSERAPAAAGWARPSTQNTIADVFATEYLA</sequence>
<accession>A0A0B8ZZR1</accession>
<dbReference type="EMBL" id="JRVC01000028">
    <property type="protein sequence ID" value="KHS42567.1"/>
    <property type="molecule type" value="Genomic_DNA"/>
</dbReference>
<organism evidence="1 2">
    <name type="scientific">Novosphingobium subterraneum</name>
    <dbReference type="NCBI Taxonomy" id="48936"/>
    <lineage>
        <taxon>Bacteria</taxon>
        <taxon>Pseudomonadati</taxon>
        <taxon>Pseudomonadota</taxon>
        <taxon>Alphaproteobacteria</taxon>
        <taxon>Sphingomonadales</taxon>
        <taxon>Sphingomonadaceae</taxon>
        <taxon>Novosphingobium</taxon>
    </lineage>
</organism>
<evidence type="ECO:0000313" key="1">
    <source>
        <dbReference type="EMBL" id="KHS42567.1"/>
    </source>
</evidence>
<gene>
    <name evidence="1" type="ORF">NJ75_04128</name>
</gene>
<dbReference type="STRING" id="48936.NJ75_04128"/>
<evidence type="ECO:0000313" key="2">
    <source>
        <dbReference type="Proteomes" id="UP000031338"/>
    </source>
</evidence>
<dbReference type="Proteomes" id="UP000031338">
    <property type="component" value="Unassembled WGS sequence"/>
</dbReference>
<comment type="caution">
    <text evidence="1">The sequence shown here is derived from an EMBL/GenBank/DDBJ whole genome shotgun (WGS) entry which is preliminary data.</text>
</comment>
<keyword evidence="2" id="KW-1185">Reference proteome</keyword>
<reference evidence="1 2" key="1">
    <citation type="submission" date="2014-10" db="EMBL/GenBank/DDBJ databases">
        <title>Draft genome sequence of Novosphingobium subterraneum DSM 12447.</title>
        <authorList>
            <person name="Gan H.M."/>
            <person name="Gan H.Y."/>
            <person name="Savka M.A."/>
        </authorList>
    </citation>
    <scope>NUCLEOTIDE SEQUENCE [LARGE SCALE GENOMIC DNA]</scope>
    <source>
        <strain evidence="1 2">DSM 12447</strain>
    </source>
</reference>
<dbReference type="AlphaFoldDB" id="A0A0B8ZZR1"/>